<dbReference type="SUPFAM" id="SSF52540">
    <property type="entry name" value="P-loop containing nucleoside triphosphate hydrolases"/>
    <property type="match status" value="1"/>
</dbReference>
<reference evidence="1 2" key="1">
    <citation type="submission" date="2016-01" db="EMBL/GenBank/DDBJ databases">
        <title>Amycolatopsis coloradensis genome sequencing and assembly.</title>
        <authorList>
            <person name="Mayilraj S."/>
        </authorList>
    </citation>
    <scope>NUCLEOTIDE SEQUENCE [LARGE SCALE GENOMIC DNA]</scope>
    <source>
        <strain evidence="1 2">DSM 44225</strain>
    </source>
</reference>
<organism evidence="1 2">
    <name type="scientific">Amycolatopsis coloradensis</name>
    <dbReference type="NCBI Taxonomy" id="76021"/>
    <lineage>
        <taxon>Bacteria</taxon>
        <taxon>Bacillati</taxon>
        <taxon>Actinomycetota</taxon>
        <taxon>Actinomycetes</taxon>
        <taxon>Pseudonocardiales</taxon>
        <taxon>Pseudonocardiaceae</taxon>
        <taxon>Amycolatopsis</taxon>
    </lineage>
</organism>
<protein>
    <submittedName>
        <fullName evidence="1">Uncharacterized protein</fullName>
    </submittedName>
</protein>
<dbReference type="Proteomes" id="UP000187486">
    <property type="component" value="Unassembled WGS sequence"/>
</dbReference>
<dbReference type="Gene3D" id="3.40.50.300">
    <property type="entry name" value="P-loop containing nucleotide triphosphate hydrolases"/>
    <property type="match status" value="1"/>
</dbReference>
<dbReference type="EMBL" id="MQUQ01000031">
    <property type="protein sequence ID" value="OLZ43628.1"/>
    <property type="molecule type" value="Genomic_DNA"/>
</dbReference>
<evidence type="ECO:0000313" key="2">
    <source>
        <dbReference type="Proteomes" id="UP000187486"/>
    </source>
</evidence>
<keyword evidence="2" id="KW-1185">Reference proteome</keyword>
<proteinExistence type="predicted"/>
<sequence length="141" mass="15392">MEPANTPEELYGLVHGSTEEFTIIDGGPADPDALQTIARLSHRIILPTEPSMLVAEQVTPVVEYVNEVEEEQGRKIPCQVLLVRVMTGSKLTGTVEDALSAVNISMMKTRIPNNGMVTRAAHTVPTRLYGYEFVAEELLAA</sequence>
<name>A0A1R0KEU0_9PSEU</name>
<evidence type="ECO:0000313" key="1">
    <source>
        <dbReference type="EMBL" id="OLZ43628.1"/>
    </source>
</evidence>
<gene>
    <name evidence="1" type="ORF">BS329_38895</name>
</gene>
<accession>A0A1R0KEU0</accession>
<comment type="caution">
    <text evidence="1">The sequence shown here is derived from an EMBL/GenBank/DDBJ whole genome shotgun (WGS) entry which is preliminary data.</text>
</comment>
<dbReference type="AlphaFoldDB" id="A0A1R0KEU0"/>
<dbReference type="InterPro" id="IPR027417">
    <property type="entry name" value="P-loop_NTPase"/>
</dbReference>